<sequence length="233" mass="24058">MTDRRDDASTRAASYAAGALTAAERRDLEQELPRSPRLAAEVREFSETTAMLGLAVEPVEPAASLRARLLSAVEQTPQASNVTRGPWFARPVAVLFGAAAAVVIAVGGATVAINLTREPTAVEQITAAADYERVVYEMEGGASVTAVWSASLERAALIIDGMEAAPAGHTYQAWLIDETGRAEPDATFQPNGGALSVALAGAMDAGDTIGITIEPAGGSETPTTTPIVVIPTA</sequence>
<evidence type="ECO:0000256" key="5">
    <source>
        <dbReference type="ARBA" id="ARBA00022989"/>
    </source>
</evidence>
<dbReference type="InterPro" id="IPR051474">
    <property type="entry name" value="Anti-sigma-K/W_factor"/>
</dbReference>
<reference evidence="13" key="2">
    <citation type="submission" date="2020-09" db="EMBL/GenBank/DDBJ databases">
        <authorList>
            <person name="Sun Q."/>
            <person name="Zhou Y."/>
        </authorList>
    </citation>
    <scope>NUCLEOTIDE SEQUENCE</scope>
    <source>
        <strain evidence="13">CGMCC 1.16548</strain>
    </source>
</reference>
<dbReference type="InterPro" id="IPR041916">
    <property type="entry name" value="Anti_sigma_zinc_sf"/>
</dbReference>
<evidence type="ECO:0000313" key="14">
    <source>
        <dbReference type="Proteomes" id="UP000617531"/>
    </source>
</evidence>
<organism evidence="13 14">
    <name type="scientific">Pseudolysinimonas yzui</name>
    <dbReference type="NCBI Taxonomy" id="2708254"/>
    <lineage>
        <taxon>Bacteria</taxon>
        <taxon>Bacillati</taxon>
        <taxon>Actinomycetota</taxon>
        <taxon>Actinomycetes</taxon>
        <taxon>Micrococcales</taxon>
        <taxon>Microbacteriaceae</taxon>
        <taxon>Pseudolysinimonas</taxon>
    </lineage>
</organism>
<feature type="domain" description="Anti-sigma K factor RskA C-terminal" evidence="12">
    <location>
        <begin position="96"/>
        <end position="227"/>
    </location>
</feature>
<proteinExistence type="predicted"/>
<dbReference type="GO" id="GO:0006417">
    <property type="term" value="P:regulation of translation"/>
    <property type="evidence" value="ECO:0007669"/>
    <property type="project" value="TreeGrafter"/>
</dbReference>
<keyword evidence="14" id="KW-1185">Reference proteome</keyword>
<keyword evidence="4 11" id="KW-0812">Transmembrane</keyword>
<evidence type="ECO:0000256" key="9">
    <source>
        <dbReference type="ARBA" id="ARBA00029829"/>
    </source>
</evidence>
<dbReference type="PANTHER" id="PTHR37461:SF1">
    <property type="entry name" value="ANTI-SIGMA-K FACTOR RSKA"/>
    <property type="match status" value="1"/>
</dbReference>
<evidence type="ECO:0000256" key="7">
    <source>
        <dbReference type="ARBA" id="ARBA00023136"/>
    </source>
</evidence>
<keyword evidence="3" id="KW-1003">Cell membrane</keyword>
<evidence type="ECO:0000256" key="3">
    <source>
        <dbReference type="ARBA" id="ARBA00022475"/>
    </source>
</evidence>
<evidence type="ECO:0000259" key="12">
    <source>
        <dbReference type="Pfam" id="PF10099"/>
    </source>
</evidence>
<dbReference type="Proteomes" id="UP000617531">
    <property type="component" value="Unassembled WGS sequence"/>
</dbReference>
<keyword evidence="7 11" id="KW-0472">Membrane</keyword>
<evidence type="ECO:0000256" key="8">
    <source>
        <dbReference type="ARBA" id="ARBA00023163"/>
    </source>
</evidence>
<evidence type="ECO:0000256" key="6">
    <source>
        <dbReference type="ARBA" id="ARBA00023015"/>
    </source>
</evidence>
<name>A0A8J3GRM6_9MICO</name>
<feature type="transmembrane region" description="Helical" evidence="11">
    <location>
        <begin position="92"/>
        <end position="115"/>
    </location>
</feature>
<comment type="subcellular location">
    <subcellularLocation>
        <location evidence="2">Cell membrane</location>
    </subcellularLocation>
    <subcellularLocation>
        <location evidence="1">Membrane</location>
        <topology evidence="1">Single-pass membrane protein</topology>
    </subcellularLocation>
</comment>
<keyword evidence="5 11" id="KW-1133">Transmembrane helix</keyword>
<dbReference type="AlphaFoldDB" id="A0A8J3GRM6"/>
<dbReference type="InterPro" id="IPR018764">
    <property type="entry name" value="RskA_C"/>
</dbReference>
<evidence type="ECO:0000256" key="10">
    <source>
        <dbReference type="ARBA" id="ARBA00030803"/>
    </source>
</evidence>
<keyword evidence="6" id="KW-0805">Transcription regulation</keyword>
<reference evidence="13" key="1">
    <citation type="journal article" date="2014" name="Int. J. Syst. Evol. Microbiol.">
        <title>Complete genome sequence of Corynebacterium casei LMG S-19264T (=DSM 44701T), isolated from a smear-ripened cheese.</title>
        <authorList>
            <consortium name="US DOE Joint Genome Institute (JGI-PGF)"/>
            <person name="Walter F."/>
            <person name="Albersmeier A."/>
            <person name="Kalinowski J."/>
            <person name="Ruckert C."/>
        </authorList>
    </citation>
    <scope>NUCLEOTIDE SEQUENCE</scope>
    <source>
        <strain evidence="13">CGMCC 1.16548</strain>
    </source>
</reference>
<comment type="caution">
    <text evidence="13">The sequence shown here is derived from an EMBL/GenBank/DDBJ whole genome shotgun (WGS) entry which is preliminary data.</text>
</comment>
<evidence type="ECO:0000256" key="11">
    <source>
        <dbReference type="SAM" id="Phobius"/>
    </source>
</evidence>
<evidence type="ECO:0000256" key="4">
    <source>
        <dbReference type="ARBA" id="ARBA00022692"/>
    </source>
</evidence>
<dbReference type="GO" id="GO:0005886">
    <property type="term" value="C:plasma membrane"/>
    <property type="evidence" value="ECO:0007669"/>
    <property type="project" value="UniProtKB-SubCell"/>
</dbReference>
<dbReference type="Pfam" id="PF10099">
    <property type="entry name" value="RskA_C"/>
    <property type="match status" value="1"/>
</dbReference>
<evidence type="ECO:0000256" key="2">
    <source>
        <dbReference type="ARBA" id="ARBA00004236"/>
    </source>
</evidence>
<gene>
    <name evidence="13" type="ORF">GCM10011600_20960</name>
</gene>
<evidence type="ECO:0000313" key="13">
    <source>
        <dbReference type="EMBL" id="GHF19883.1"/>
    </source>
</evidence>
<dbReference type="GO" id="GO:0016989">
    <property type="term" value="F:sigma factor antagonist activity"/>
    <property type="evidence" value="ECO:0007669"/>
    <property type="project" value="TreeGrafter"/>
</dbReference>
<protein>
    <recommendedName>
        <fullName evidence="10">Regulator of SigK</fullName>
    </recommendedName>
    <alternativeName>
        <fullName evidence="9">Sigma-K anti-sigma factor RskA</fullName>
    </alternativeName>
</protein>
<dbReference type="RefSeq" id="WP_191283457.1">
    <property type="nucleotide sequence ID" value="NZ_BNAI01000004.1"/>
</dbReference>
<dbReference type="PANTHER" id="PTHR37461">
    <property type="entry name" value="ANTI-SIGMA-K FACTOR RSKA"/>
    <property type="match status" value="1"/>
</dbReference>
<dbReference type="EMBL" id="BNAI01000004">
    <property type="protein sequence ID" value="GHF19883.1"/>
    <property type="molecule type" value="Genomic_DNA"/>
</dbReference>
<accession>A0A8J3GRM6</accession>
<keyword evidence="8" id="KW-0804">Transcription</keyword>
<evidence type="ECO:0000256" key="1">
    <source>
        <dbReference type="ARBA" id="ARBA00004167"/>
    </source>
</evidence>
<dbReference type="Gene3D" id="1.10.10.1320">
    <property type="entry name" value="Anti-sigma factor, zinc-finger domain"/>
    <property type="match status" value="1"/>
</dbReference>